<proteinExistence type="predicted"/>
<gene>
    <name evidence="1" type="ORF">LQ327_28525</name>
</gene>
<reference evidence="1 2" key="1">
    <citation type="submission" date="2021-11" db="EMBL/GenBank/DDBJ databases">
        <title>Draft genome sequence of Actinomycetospora sp. SF1 isolated from the rhizosphere soil.</title>
        <authorList>
            <person name="Duangmal K."/>
            <person name="Chantavorakit T."/>
        </authorList>
    </citation>
    <scope>NUCLEOTIDE SEQUENCE [LARGE SCALE GENOMIC DNA]</scope>
    <source>
        <strain evidence="1 2">TBRC 5722</strain>
    </source>
</reference>
<dbReference type="SUPFAM" id="SSF52402">
    <property type="entry name" value="Adenine nucleotide alpha hydrolases-like"/>
    <property type="match status" value="1"/>
</dbReference>
<protein>
    <submittedName>
        <fullName evidence="1">Universal stress protein</fullName>
    </submittedName>
</protein>
<comment type="caution">
    <text evidence="1">The sequence shown here is derived from an EMBL/GenBank/DDBJ whole genome shotgun (WGS) entry which is preliminary data.</text>
</comment>
<accession>A0ABS8PGC9</accession>
<sequence>MRRPSSARTRRDELVVGYDGSAGARDALALAVPLAKLWHVDVQVLTVRTPVVLGGSRAAADRELAALRCAETGLAGLTGGVRARCAEQQASKVAAGPHAATVGHAGLLIGRTHRRLRARIRPHHTLFEDARCR</sequence>
<organism evidence="1 2">
    <name type="scientific">Actinomycetospora endophytica</name>
    <dbReference type="NCBI Taxonomy" id="2291215"/>
    <lineage>
        <taxon>Bacteria</taxon>
        <taxon>Bacillati</taxon>
        <taxon>Actinomycetota</taxon>
        <taxon>Actinomycetes</taxon>
        <taxon>Pseudonocardiales</taxon>
        <taxon>Pseudonocardiaceae</taxon>
        <taxon>Actinomycetospora</taxon>
    </lineage>
</organism>
<evidence type="ECO:0000313" key="2">
    <source>
        <dbReference type="Proteomes" id="UP001199469"/>
    </source>
</evidence>
<dbReference type="RefSeq" id="WP_230739327.1">
    <property type="nucleotide sequence ID" value="NZ_JAJNDB010000008.1"/>
</dbReference>
<keyword evidence="2" id="KW-1185">Reference proteome</keyword>
<dbReference type="EMBL" id="JAJNDB010000008">
    <property type="protein sequence ID" value="MCD2197325.1"/>
    <property type="molecule type" value="Genomic_DNA"/>
</dbReference>
<dbReference type="Gene3D" id="3.40.50.12370">
    <property type="match status" value="1"/>
</dbReference>
<dbReference type="Proteomes" id="UP001199469">
    <property type="component" value="Unassembled WGS sequence"/>
</dbReference>
<evidence type="ECO:0000313" key="1">
    <source>
        <dbReference type="EMBL" id="MCD2197325.1"/>
    </source>
</evidence>
<name>A0ABS8PGC9_9PSEU</name>